<name>A0A2N9FUH5_FAGSY</name>
<feature type="region of interest" description="Disordered" evidence="1">
    <location>
        <begin position="275"/>
        <end position="337"/>
    </location>
</feature>
<sequence length="1275" mass="142914">MHPHAHWPNPPTTENTAPTKTPSPSLVEKPTDKPQAPPTEVLYKLIHTQKKPLYQNPIHIENKTFGIALVGGRSHPLRITKRKFRSPVGLIWVGYDDLKWLTDCVNKISASNSIGNIFWHRRDGYKAIHIIHRSNKNETFLQIFEFHNGSRQGVIHIPEGKNRQGWHTFATLCKSFREVPQQSNPNGVDDRRRKVAASGSIAQERGEGSKLQIMHNTLNANKIAFVSLGNVISSTDKGSLQTSSLSNCDVNARLNITLELICGLDGIWHVSRTNVTQPRAPPKPRPTHMEVGPSTHVSRPNSVTQQIWRPKPTPTDPAKVKGNGPSPDSIQTSSPKSLKANVLESSLQIVPADTPTTVSAIMSAASAGMSESGSWEMKLRDGRRMVMPESMPIAPISTNPFYALSTDLEGFESDFIRGDDELMPMTEWTELSPSATPPALTNFEFEAQDDDEEDEVLWVEPLAVSIPAKGGDRGLNEGAKRLQVRNLFHRWKADLDSNGASGGIILMWDKRAMVKIEEAVSLHSVSCKFREIASSFEWAFSGVYGGDFNVVRYPTERLGATRITFDMQDFSDFIFSLGLVDLPLEGGCFTWSTAQSGSKLDRFLCSPVLETHFSKIVQKWLPRIVSDHFPVLLTCGFMERGKSPFRFENMWLKVDGFVDRRWNREDFGDINHKKEELMGNIQDLDREEDFGPLSAKERSSRTQAKCEVEKLLSLAEISWKQKSRLFSDDEVRRPLLDGLAFSAIETTDNTVLEAPFTDEEVHGVVTGMAGDKALGLDGFSMAFFQCCWGIVKKDVMEVFHHFHTYRSFATSINATFLALIPKKPGASECKDFRPISLITGIYKIIAKVLANRLKTVMEKIVSVTQNAFVDGRQILDSALIANESLEVMPNGGVGSSFVYPLLASQFWSMVVQEASSLAPEAISGLKINLGKSELVPVGDVPNVHVLAAILGCRVSALPLTYLGLPLGTQAYGVSLWKFIRVGWNTFSNYISYKVGDGSRIKFWHAHWCGDQPLKLSFPELYRLARYPEATVAEYMQFQGASIHWDIAFIRAVKDWELEAVVSFLDLLYTSSTTRGGLDSMHWKLSRSGKFEVKSYYKVLTQADHSPFPWKSIWKVKVPTRVAFFTWTAALGKILTVDNLRKRKVLILDWCCMCKLGGESVNHLLLHCPITLDLWDMVFSLFGVCWVMPKGLEDLLACWAGRFGKGEAASIWKIIPHCLIWTIWCERNARTFTGVEATVPALKFSFFQTLFEWTTTLNIAHFDTMVDMLDLCSFHS</sequence>
<dbReference type="SUPFAM" id="SSF56219">
    <property type="entry name" value="DNase I-like"/>
    <property type="match status" value="1"/>
</dbReference>
<accession>A0A2N9FUH5</accession>
<dbReference type="InterPro" id="IPR026960">
    <property type="entry name" value="RVT-Znf"/>
</dbReference>
<gene>
    <name evidence="3" type="ORF">FSB_LOCUS18697</name>
</gene>
<feature type="compositionally biased region" description="Polar residues" evidence="1">
    <location>
        <begin position="326"/>
        <end position="336"/>
    </location>
</feature>
<feature type="domain" description="Reverse transcriptase zinc-binding" evidence="2">
    <location>
        <begin position="1090"/>
        <end position="1174"/>
    </location>
</feature>
<evidence type="ECO:0000256" key="1">
    <source>
        <dbReference type="SAM" id="MobiDB-lite"/>
    </source>
</evidence>
<feature type="compositionally biased region" description="Polar residues" evidence="1">
    <location>
        <begin position="295"/>
        <end position="307"/>
    </location>
</feature>
<dbReference type="PANTHER" id="PTHR36617">
    <property type="entry name" value="PROTEIN, PUTATIVE-RELATED"/>
    <property type="match status" value="1"/>
</dbReference>
<dbReference type="EMBL" id="OIVN01001180">
    <property type="protein sequence ID" value="SPC90815.1"/>
    <property type="molecule type" value="Genomic_DNA"/>
</dbReference>
<reference evidence="3" key="1">
    <citation type="submission" date="2018-02" db="EMBL/GenBank/DDBJ databases">
        <authorList>
            <person name="Cohen D.B."/>
            <person name="Kent A.D."/>
        </authorList>
    </citation>
    <scope>NUCLEOTIDE SEQUENCE</scope>
</reference>
<feature type="region of interest" description="Disordered" evidence="1">
    <location>
        <begin position="1"/>
        <end position="37"/>
    </location>
</feature>
<evidence type="ECO:0000259" key="2">
    <source>
        <dbReference type="Pfam" id="PF13966"/>
    </source>
</evidence>
<proteinExistence type="predicted"/>
<dbReference type="PANTHER" id="PTHR36617:SF15">
    <property type="entry name" value="REVERSE TRANSCRIPTASE ZINC-BINDING DOMAIN-CONTAINING PROTEIN"/>
    <property type="match status" value="1"/>
</dbReference>
<dbReference type="Gene3D" id="3.60.10.10">
    <property type="entry name" value="Endonuclease/exonuclease/phosphatase"/>
    <property type="match status" value="1"/>
</dbReference>
<feature type="compositionally biased region" description="Low complexity" evidence="1">
    <location>
        <begin position="12"/>
        <end position="22"/>
    </location>
</feature>
<organism evidence="3">
    <name type="scientific">Fagus sylvatica</name>
    <name type="common">Beechnut</name>
    <dbReference type="NCBI Taxonomy" id="28930"/>
    <lineage>
        <taxon>Eukaryota</taxon>
        <taxon>Viridiplantae</taxon>
        <taxon>Streptophyta</taxon>
        <taxon>Embryophyta</taxon>
        <taxon>Tracheophyta</taxon>
        <taxon>Spermatophyta</taxon>
        <taxon>Magnoliopsida</taxon>
        <taxon>eudicotyledons</taxon>
        <taxon>Gunneridae</taxon>
        <taxon>Pentapetalae</taxon>
        <taxon>rosids</taxon>
        <taxon>fabids</taxon>
        <taxon>Fagales</taxon>
        <taxon>Fagaceae</taxon>
        <taxon>Fagus</taxon>
    </lineage>
</organism>
<dbReference type="AlphaFoldDB" id="A0A2N9FUH5"/>
<evidence type="ECO:0000313" key="3">
    <source>
        <dbReference type="EMBL" id="SPC90815.1"/>
    </source>
</evidence>
<dbReference type="InterPro" id="IPR036691">
    <property type="entry name" value="Endo/exonu/phosph_ase_sf"/>
</dbReference>
<protein>
    <recommendedName>
        <fullName evidence="2">Reverse transcriptase zinc-binding domain-containing protein</fullName>
    </recommendedName>
</protein>
<dbReference type="Pfam" id="PF13966">
    <property type="entry name" value="zf-RVT"/>
    <property type="match status" value="1"/>
</dbReference>